<evidence type="ECO:0000256" key="1">
    <source>
        <dbReference type="SAM" id="MobiDB-lite"/>
    </source>
</evidence>
<feature type="region of interest" description="Disordered" evidence="1">
    <location>
        <begin position="1"/>
        <end position="56"/>
    </location>
</feature>
<dbReference type="Proteomes" id="UP000827284">
    <property type="component" value="Unassembled WGS sequence"/>
</dbReference>
<dbReference type="OrthoDB" id="2277094at2759"/>
<sequence>MSKPEFSSPVVNQGPSPAYNQQQPYGQQPPQQQQQQPYIQQHHQYVQQQQYGQQQQPPVMVYRRNEALIAQYQREIAENEIGCSDIAWFICCGPFALICCLPKYNAQQRAQTNLNIELAKVQ</sequence>
<keyword evidence="3" id="KW-1185">Reference proteome</keyword>
<proteinExistence type="predicted"/>
<name>A0A9P3H4J2_9FUNG</name>
<dbReference type="AlphaFoldDB" id="A0A9P3H4J2"/>
<gene>
    <name evidence="2" type="ORF">EMPS_02345</name>
</gene>
<protein>
    <submittedName>
        <fullName evidence="2">Uncharacterized protein</fullName>
    </submittedName>
</protein>
<feature type="compositionally biased region" description="Polar residues" evidence="1">
    <location>
        <begin position="9"/>
        <end position="20"/>
    </location>
</feature>
<organism evidence="2 3">
    <name type="scientific">Entomortierella parvispora</name>
    <dbReference type="NCBI Taxonomy" id="205924"/>
    <lineage>
        <taxon>Eukaryota</taxon>
        <taxon>Fungi</taxon>
        <taxon>Fungi incertae sedis</taxon>
        <taxon>Mucoromycota</taxon>
        <taxon>Mortierellomycotina</taxon>
        <taxon>Mortierellomycetes</taxon>
        <taxon>Mortierellales</taxon>
        <taxon>Mortierellaceae</taxon>
        <taxon>Entomortierella</taxon>
    </lineage>
</organism>
<evidence type="ECO:0000313" key="3">
    <source>
        <dbReference type="Proteomes" id="UP000827284"/>
    </source>
</evidence>
<comment type="caution">
    <text evidence="2">The sequence shown here is derived from an EMBL/GenBank/DDBJ whole genome shotgun (WGS) entry which is preliminary data.</text>
</comment>
<evidence type="ECO:0000313" key="2">
    <source>
        <dbReference type="EMBL" id="GJJ69996.1"/>
    </source>
</evidence>
<accession>A0A9P3H4J2</accession>
<reference evidence="2" key="1">
    <citation type="submission" date="2021-11" db="EMBL/GenBank/DDBJ databases">
        <authorList>
            <person name="Herlambang A."/>
            <person name="Guo Y."/>
            <person name="Takashima Y."/>
            <person name="Nishizawa T."/>
        </authorList>
    </citation>
    <scope>NUCLEOTIDE SEQUENCE</scope>
    <source>
        <strain evidence="2">E1425</strain>
    </source>
</reference>
<feature type="compositionally biased region" description="Low complexity" evidence="1">
    <location>
        <begin position="21"/>
        <end position="56"/>
    </location>
</feature>
<reference evidence="2" key="2">
    <citation type="journal article" date="2022" name="Microbiol. Resour. Announc.">
        <title>Whole-Genome Sequence of Entomortierella parvispora E1425, a Mucoromycotan Fungus Associated with Burkholderiaceae-Related Endosymbiotic Bacteria.</title>
        <authorList>
            <person name="Herlambang A."/>
            <person name="Guo Y."/>
            <person name="Takashima Y."/>
            <person name="Narisawa K."/>
            <person name="Ohta H."/>
            <person name="Nishizawa T."/>
        </authorList>
    </citation>
    <scope>NUCLEOTIDE SEQUENCE</scope>
    <source>
        <strain evidence="2">E1425</strain>
    </source>
</reference>
<dbReference type="EMBL" id="BQFW01000003">
    <property type="protein sequence ID" value="GJJ69996.1"/>
    <property type="molecule type" value="Genomic_DNA"/>
</dbReference>